<dbReference type="InterPro" id="IPR029052">
    <property type="entry name" value="Metallo-depent_PP-like"/>
</dbReference>
<evidence type="ECO:0000313" key="3">
    <source>
        <dbReference type="Proteomes" id="UP000216961"/>
    </source>
</evidence>
<dbReference type="KEGG" id="bcir:C2I06_00050"/>
<dbReference type="PIRSF" id="PIRSF033091">
    <property type="entry name" value="Pesterase_YhaO"/>
    <property type="match status" value="1"/>
</dbReference>
<dbReference type="EMBL" id="NPBQ01000061">
    <property type="protein sequence ID" value="PAD83429.1"/>
    <property type="molecule type" value="Genomic_DNA"/>
</dbReference>
<name>A0A268FDJ1_NIACI</name>
<dbReference type="InterPro" id="IPR004843">
    <property type="entry name" value="Calcineurin-like_PHP"/>
</dbReference>
<dbReference type="Gene3D" id="3.60.21.10">
    <property type="match status" value="1"/>
</dbReference>
<organism evidence="2 3">
    <name type="scientific">Niallia circulans</name>
    <name type="common">Bacillus circulans</name>
    <dbReference type="NCBI Taxonomy" id="1397"/>
    <lineage>
        <taxon>Bacteria</taxon>
        <taxon>Bacillati</taxon>
        <taxon>Bacillota</taxon>
        <taxon>Bacilli</taxon>
        <taxon>Bacillales</taxon>
        <taxon>Bacillaceae</taxon>
        <taxon>Niallia</taxon>
    </lineage>
</organism>
<accession>A0A268FDJ1</accession>
<keyword evidence="2" id="KW-0540">Nuclease</keyword>
<dbReference type="AlphaFoldDB" id="A0A268FDJ1"/>
<sequence length="403" mass="46713">MEISFIHCADLHLDSPMVGLKNLPVTIHNKLKESTFTAFKKVIDAAISKKVDFIIIAGDIYDGEDRSIKAQIRFRNEMLRLEENQIEVYLIHGNHDHLNGSWVQIELPPNVHVFPSMVTVKKYVKNNLSVNLYGFSYETRHIKERRIVEYERSGEANFHVGILHGNLEGSTEHSAYAPFQVKDLLAKKMDYWALGHIHKREILESVPPIVYPGNIQGRHKKETEVKGCYYVELRDEDASLEFIPTSEVIWETVKIDASFVHTFDDLYKLCRKEMDAVGDRKYSYLISLEIEKLRLQDSFLASDLLEILQQDEVDEDSFVWVNSIKVQENTEWLKENLLRESAFYEELFAVTKDFELVNEAVAPLFQHPKAHRFLEELTAEEKQELAEEAEDLLLTMLVKRGGN</sequence>
<dbReference type="InterPro" id="IPR050535">
    <property type="entry name" value="DNA_Repair-Maintenance_Comp"/>
</dbReference>
<protein>
    <submittedName>
        <fullName evidence="2">DNA repair exonuclease</fullName>
    </submittedName>
</protein>
<dbReference type="GO" id="GO:0004527">
    <property type="term" value="F:exonuclease activity"/>
    <property type="evidence" value="ECO:0007669"/>
    <property type="project" value="UniProtKB-KW"/>
</dbReference>
<dbReference type="InterPro" id="IPR041796">
    <property type="entry name" value="Mre11_N"/>
</dbReference>
<evidence type="ECO:0000256" key="1">
    <source>
        <dbReference type="ARBA" id="ARBA00022801"/>
    </source>
</evidence>
<dbReference type="Pfam" id="PF00149">
    <property type="entry name" value="Metallophos"/>
    <property type="match status" value="1"/>
</dbReference>
<dbReference type="CDD" id="cd00840">
    <property type="entry name" value="MPP_Mre11_N"/>
    <property type="match status" value="1"/>
</dbReference>
<dbReference type="SUPFAM" id="SSF56300">
    <property type="entry name" value="Metallo-dependent phosphatases"/>
    <property type="match status" value="1"/>
</dbReference>
<dbReference type="InterPro" id="IPR014576">
    <property type="entry name" value="Pesterase_YhaO"/>
</dbReference>
<dbReference type="Proteomes" id="UP000216961">
    <property type="component" value="Unassembled WGS sequence"/>
</dbReference>
<dbReference type="PANTHER" id="PTHR30337:SF7">
    <property type="entry name" value="PHOSPHOESTERASE"/>
    <property type="match status" value="1"/>
</dbReference>
<keyword evidence="2" id="KW-0269">Exonuclease</keyword>
<keyword evidence="1" id="KW-0378">Hydrolase</keyword>
<reference evidence="2 3" key="1">
    <citation type="submission" date="2017-07" db="EMBL/GenBank/DDBJ databases">
        <title>Isolation and whole genome analysis of endospore-forming bacteria from heroin.</title>
        <authorList>
            <person name="Kalinowski J."/>
            <person name="Ahrens B."/>
            <person name="Al-Dilaimi A."/>
            <person name="Winkler A."/>
            <person name="Wibberg D."/>
            <person name="Schleenbecker U."/>
            <person name="Ruckert C."/>
            <person name="Wolfel R."/>
            <person name="Grass G."/>
        </authorList>
    </citation>
    <scope>NUCLEOTIDE SEQUENCE [LARGE SCALE GENOMIC DNA]</scope>
    <source>
        <strain evidence="2 3">7521-2</strain>
    </source>
</reference>
<comment type="caution">
    <text evidence="2">The sequence shown here is derived from an EMBL/GenBank/DDBJ whole genome shotgun (WGS) entry which is preliminary data.</text>
</comment>
<proteinExistence type="predicted"/>
<dbReference type="PANTHER" id="PTHR30337">
    <property type="entry name" value="COMPONENT OF ATP-DEPENDENT DSDNA EXONUCLEASE"/>
    <property type="match status" value="1"/>
</dbReference>
<dbReference type="RefSeq" id="WP_095330113.1">
    <property type="nucleotide sequence ID" value="NZ_CP026031.1"/>
</dbReference>
<gene>
    <name evidence="2" type="ORF">CHH57_10055</name>
</gene>
<evidence type="ECO:0000313" key="2">
    <source>
        <dbReference type="EMBL" id="PAD83429.1"/>
    </source>
</evidence>